<proteinExistence type="inferred from homology"/>
<evidence type="ECO:0000256" key="5">
    <source>
        <dbReference type="ARBA" id="ARBA00011921"/>
    </source>
</evidence>
<dbReference type="UniPathway" id="UPA00034">
    <property type="reaction ID" value="UER00021"/>
</dbReference>
<feature type="domain" description="Peptidase M20 dimerisation" evidence="13">
    <location>
        <begin position="172"/>
        <end position="275"/>
    </location>
</feature>
<accession>A0A261UPR7</accession>
<keyword evidence="11" id="KW-0170">Cobalt</keyword>
<evidence type="ECO:0000256" key="1">
    <source>
        <dbReference type="ARBA" id="ARBA00001941"/>
    </source>
</evidence>
<dbReference type="NCBIfam" id="TIGR01910">
    <property type="entry name" value="DapE-ArgE"/>
    <property type="match status" value="1"/>
</dbReference>
<evidence type="ECO:0000256" key="6">
    <source>
        <dbReference type="ARBA" id="ARBA00016853"/>
    </source>
</evidence>
<dbReference type="Gene3D" id="3.30.70.360">
    <property type="match status" value="1"/>
</dbReference>
<evidence type="ECO:0000256" key="10">
    <source>
        <dbReference type="ARBA" id="ARBA00022833"/>
    </source>
</evidence>
<dbReference type="PANTHER" id="PTHR43808">
    <property type="entry name" value="ACETYLORNITHINE DEACETYLASE"/>
    <property type="match status" value="1"/>
</dbReference>
<dbReference type="EMBL" id="NEVS01000004">
    <property type="protein sequence ID" value="OZI63260.1"/>
    <property type="molecule type" value="Genomic_DNA"/>
</dbReference>
<organism evidence="14 15">
    <name type="scientific">Bordetella genomosp. 11</name>
    <dbReference type="NCBI Taxonomy" id="1416808"/>
    <lineage>
        <taxon>Bacteria</taxon>
        <taxon>Pseudomonadati</taxon>
        <taxon>Pseudomonadota</taxon>
        <taxon>Betaproteobacteria</taxon>
        <taxon>Burkholderiales</taxon>
        <taxon>Alcaligenaceae</taxon>
        <taxon>Bordetella</taxon>
    </lineage>
</organism>
<dbReference type="PROSITE" id="PS00759">
    <property type="entry name" value="ARGE_DAPE_CPG2_2"/>
    <property type="match status" value="1"/>
</dbReference>
<dbReference type="SUPFAM" id="SSF53187">
    <property type="entry name" value="Zn-dependent exopeptidases"/>
    <property type="match status" value="1"/>
</dbReference>
<dbReference type="InterPro" id="IPR002933">
    <property type="entry name" value="Peptidase_M20"/>
</dbReference>
<dbReference type="InterPro" id="IPR010182">
    <property type="entry name" value="ArgE/DapE"/>
</dbReference>
<dbReference type="Gene3D" id="3.40.630.10">
    <property type="entry name" value="Zn peptidases"/>
    <property type="match status" value="1"/>
</dbReference>
<evidence type="ECO:0000313" key="14">
    <source>
        <dbReference type="EMBL" id="OZI63260.1"/>
    </source>
</evidence>
<evidence type="ECO:0000256" key="3">
    <source>
        <dbReference type="ARBA" id="ARBA00005130"/>
    </source>
</evidence>
<evidence type="ECO:0000256" key="7">
    <source>
        <dbReference type="ARBA" id="ARBA00022605"/>
    </source>
</evidence>
<dbReference type="GO" id="GO:0009089">
    <property type="term" value="P:lysine biosynthetic process via diaminopimelate"/>
    <property type="evidence" value="ECO:0007669"/>
    <property type="project" value="UniProtKB-UniPathway"/>
</dbReference>
<evidence type="ECO:0000256" key="9">
    <source>
        <dbReference type="ARBA" id="ARBA00022801"/>
    </source>
</evidence>
<dbReference type="Pfam" id="PF01546">
    <property type="entry name" value="Peptidase_M20"/>
    <property type="match status" value="1"/>
</dbReference>
<dbReference type="RefSeq" id="WP_094844516.1">
    <property type="nucleotide sequence ID" value="NZ_NEVS01000004.1"/>
</dbReference>
<dbReference type="AlphaFoldDB" id="A0A261UPR7"/>
<gene>
    <name evidence="14" type="ORF">CAL28_09430</name>
</gene>
<evidence type="ECO:0000256" key="12">
    <source>
        <dbReference type="ARBA" id="ARBA00051301"/>
    </source>
</evidence>
<dbReference type="CDD" id="cd08659">
    <property type="entry name" value="M20_ArgE_DapE-like"/>
    <property type="match status" value="1"/>
</dbReference>
<comment type="cofactor">
    <cofactor evidence="1">
        <name>Co(2+)</name>
        <dbReference type="ChEBI" id="CHEBI:48828"/>
    </cofactor>
</comment>
<dbReference type="SUPFAM" id="SSF55031">
    <property type="entry name" value="Bacterial exopeptidase dimerisation domain"/>
    <property type="match status" value="1"/>
</dbReference>
<dbReference type="InterPro" id="IPR036264">
    <property type="entry name" value="Bact_exopeptidase_dim_dom"/>
</dbReference>
<comment type="cofactor">
    <cofactor evidence="2">
        <name>Zn(2+)</name>
        <dbReference type="ChEBI" id="CHEBI:29105"/>
    </cofactor>
</comment>
<comment type="similarity">
    <text evidence="4">Belongs to the peptidase M20A family.</text>
</comment>
<name>A0A261UPR7_9BORD</name>
<keyword evidence="15" id="KW-1185">Reference proteome</keyword>
<dbReference type="InterPro" id="IPR011650">
    <property type="entry name" value="Peptidase_M20_dimer"/>
</dbReference>
<dbReference type="InterPro" id="IPR050072">
    <property type="entry name" value="Peptidase_M20A"/>
</dbReference>
<keyword evidence="9" id="KW-0378">Hydrolase</keyword>
<dbReference type="Proteomes" id="UP000215767">
    <property type="component" value="Unassembled WGS sequence"/>
</dbReference>
<evidence type="ECO:0000256" key="2">
    <source>
        <dbReference type="ARBA" id="ARBA00001947"/>
    </source>
</evidence>
<evidence type="ECO:0000313" key="15">
    <source>
        <dbReference type="Proteomes" id="UP000215767"/>
    </source>
</evidence>
<dbReference type="PANTHER" id="PTHR43808:SF8">
    <property type="entry name" value="PEPTIDASE M20 DIMERISATION DOMAIN-CONTAINING PROTEIN"/>
    <property type="match status" value="1"/>
</dbReference>
<protein>
    <recommendedName>
        <fullName evidence="6">Probable succinyl-diaminopimelate desuccinylase</fullName>
        <ecNumber evidence="5">3.5.1.18</ecNumber>
    </recommendedName>
</protein>
<comment type="caution">
    <text evidence="14">The sequence shown here is derived from an EMBL/GenBank/DDBJ whole genome shotgun (WGS) entry which is preliminary data.</text>
</comment>
<dbReference type="EC" id="3.5.1.18" evidence="5"/>
<dbReference type="GO" id="GO:0009014">
    <property type="term" value="F:succinyl-diaminopimelate desuccinylase activity"/>
    <property type="evidence" value="ECO:0007669"/>
    <property type="project" value="UniProtKB-EC"/>
</dbReference>
<reference evidence="15" key="1">
    <citation type="submission" date="2017-05" db="EMBL/GenBank/DDBJ databases">
        <title>Complete and WGS of Bordetella genogroups.</title>
        <authorList>
            <person name="Spilker T."/>
            <person name="Lipuma J."/>
        </authorList>
    </citation>
    <scope>NUCLEOTIDE SEQUENCE [LARGE SCALE GENOMIC DNA]</scope>
    <source>
        <strain evidence="15">AU8856</strain>
    </source>
</reference>
<evidence type="ECO:0000256" key="4">
    <source>
        <dbReference type="ARBA" id="ARBA00006247"/>
    </source>
</evidence>
<evidence type="ECO:0000256" key="8">
    <source>
        <dbReference type="ARBA" id="ARBA00022723"/>
    </source>
</evidence>
<keyword evidence="8" id="KW-0479">Metal-binding</keyword>
<evidence type="ECO:0000256" key="11">
    <source>
        <dbReference type="ARBA" id="ARBA00023285"/>
    </source>
</evidence>
<dbReference type="InterPro" id="IPR001261">
    <property type="entry name" value="ArgE/DapE_CS"/>
</dbReference>
<sequence>MSHPDPIDLTRRLIAFDTVNPPGNERECAEYLACLLRDAGFDVRLVPLGDGRASLIASKGTPGGKGALVFTGHIDVVPLGTKEWSQAPFGGAIVDDRLYGRGSSDMKGGVAAFVAAAILEAPRARDGMQLTLIITAGEETGCDGASAIVAQDLQGRAGALVVAEPTANMPYVGHKGALWLRGIARGITAHGSMPEAGDNAVYKAARATHRLSCFHFGVAPHRTLGGPTLNVGTFHGGLNINSVPDRAVIEIDLRTIPGMDHADLRQRIAAEMDEDMEIETAIDLPGVWTAPDTPWVRRTAAIASRVTGAPFELRTATYFSDASVLVPALGGAPTLILGPGEPRQAHQTDEWCSVSRIRQATVIYRQMIAEWAQEETENAG</sequence>
<evidence type="ECO:0000259" key="13">
    <source>
        <dbReference type="Pfam" id="PF07687"/>
    </source>
</evidence>
<dbReference type="OrthoDB" id="7055905at2"/>
<dbReference type="GO" id="GO:0046872">
    <property type="term" value="F:metal ion binding"/>
    <property type="evidence" value="ECO:0007669"/>
    <property type="project" value="UniProtKB-KW"/>
</dbReference>
<comment type="pathway">
    <text evidence="3">Amino-acid biosynthesis; L-lysine biosynthesis via DAP pathway; LL-2,6-diaminopimelate from (S)-tetrahydrodipicolinate (succinylase route): step 3/3.</text>
</comment>
<comment type="catalytic activity">
    <reaction evidence="12">
        <text>N-succinyl-(2S,6S)-2,6-diaminopimelate + H2O = (2S,6S)-2,6-diaminopimelate + succinate</text>
        <dbReference type="Rhea" id="RHEA:22608"/>
        <dbReference type="ChEBI" id="CHEBI:15377"/>
        <dbReference type="ChEBI" id="CHEBI:30031"/>
        <dbReference type="ChEBI" id="CHEBI:57609"/>
        <dbReference type="ChEBI" id="CHEBI:58087"/>
        <dbReference type="EC" id="3.5.1.18"/>
    </reaction>
</comment>
<dbReference type="Pfam" id="PF07687">
    <property type="entry name" value="M20_dimer"/>
    <property type="match status" value="1"/>
</dbReference>
<keyword evidence="7" id="KW-0028">Amino-acid biosynthesis</keyword>
<keyword evidence="10" id="KW-0862">Zinc</keyword>